<dbReference type="Pfam" id="PF21311">
    <property type="entry name" value="Phage_RBD_prop"/>
    <property type="match status" value="1"/>
</dbReference>
<dbReference type="KEGG" id="eln:NRG857_14620"/>
<proteinExistence type="predicted"/>
<protein>
    <recommendedName>
        <fullName evidence="2">P68 RBP/TagC-like beta-propeller domain-containing protein</fullName>
    </recommendedName>
</protein>
<feature type="signal peptide" evidence="1">
    <location>
        <begin position="1"/>
        <end position="22"/>
    </location>
</feature>
<evidence type="ECO:0000259" key="2">
    <source>
        <dbReference type="Pfam" id="PF21311"/>
    </source>
</evidence>
<dbReference type="AlphaFoldDB" id="A0A0H3ELA0"/>
<dbReference type="Proteomes" id="UP000008614">
    <property type="component" value="Chromosome"/>
</dbReference>
<evidence type="ECO:0000313" key="3">
    <source>
        <dbReference type="EMBL" id="ADR28334.1"/>
    </source>
</evidence>
<accession>A0A0H3ELA0</accession>
<organism evidence="3 4">
    <name type="scientific">Escherichia coli O83:H1 (strain NRG 857C / AIEC)</name>
    <dbReference type="NCBI Taxonomy" id="685038"/>
    <lineage>
        <taxon>Bacteria</taxon>
        <taxon>Pseudomonadati</taxon>
        <taxon>Pseudomonadota</taxon>
        <taxon>Gammaproteobacteria</taxon>
        <taxon>Enterobacterales</taxon>
        <taxon>Enterobacteriaceae</taxon>
        <taxon>Escherichia</taxon>
    </lineage>
</organism>
<keyword evidence="1" id="KW-0732">Signal</keyword>
<keyword evidence="4" id="KW-1185">Reference proteome</keyword>
<dbReference type="EMBL" id="CP001855">
    <property type="protein sequence ID" value="ADR28334.1"/>
    <property type="molecule type" value="Genomic_DNA"/>
</dbReference>
<dbReference type="HOGENOM" id="CLU_862593_0_0_6"/>
<name>A0A0H3ELA0_ECO8N</name>
<reference evidence="3 4" key="1">
    <citation type="journal article" date="2010" name="BMC Genomics">
        <title>Genome sequence of adherent-invasive Escherichia coli and comparative genomic analysis with other E. coli pathotypes.</title>
        <authorList>
            <person name="Nash J.H."/>
            <person name="Villegas A."/>
            <person name="Kropinski A.M."/>
            <person name="Aguilar-Valenzuela R."/>
            <person name="Konczy P."/>
            <person name="Mascarenhas M."/>
            <person name="Ziebell K."/>
            <person name="Torres A.G."/>
            <person name="Karmali M.A."/>
            <person name="Coombes B.K."/>
        </authorList>
    </citation>
    <scope>NUCLEOTIDE SEQUENCE [LARGE SCALE GENOMIC DNA]</scope>
    <source>
        <strain evidence="4">NRG 857C / AIEC</strain>
    </source>
</reference>
<evidence type="ECO:0000313" key="4">
    <source>
        <dbReference type="Proteomes" id="UP000008614"/>
    </source>
</evidence>
<feature type="chain" id="PRO_5002608471" description="P68 RBP/TagC-like beta-propeller domain-containing protein" evidence="1">
    <location>
        <begin position="23"/>
        <end position="322"/>
    </location>
</feature>
<dbReference type="PATRIC" id="fig|685038.3.peg.2985"/>
<dbReference type="InterPro" id="IPR048799">
    <property type="entry name" value="P68_RBP_TagC-like_beta-prop"/>
</dbReference>
<sequence>MCLKYINLFFLILMLLHNSSSATNISLGDLVSHLNDDVVTKKVRLYRDGEGKNNIVQGVAIDRFSSDIYTLHTTGKPEKGVINRFSLTTKKRKAVALSFQKPTEFIGHQGIGFDPFLGEVITSAGNAFANKGWFVTYFKYNDFSFPYETKIIKIFDRPYNTRVSTMPVLSLDAKYFIVRSKLNGRDLLRVYNSEEVNFRIESDISSEQNAEWFIDAGLTNDNYVLQAITADNKYIYLLSGGKNRENKRIYIYTLKGELVRKFNNVTVGKKDSLKSGKEKHWEPEGLAIDSKSKSLVIMYALGDHKKRFAQLYYIPLDKLIDE</sequence>
<dbReference type="SUPFAM" id="SSF75011">
    <property type="entry name" value="3-carboxy-cis,cis-mucoante lactonizing enzyme"/>
    <property type="match status" value="1"/>
</dbReference>
<gene>
    <name evidence="3" type="ordered locus">NRG857_14620</name>
</gene>
<evidence type="ECO:0000256" key="1">
    <source>
        <dbReference type="SAM" id="SignalP"/>
    </source>
</evidence>
<feature type="domain" description="P68 RBP/TagC-like beta-propeller" evidence="2">
    <location>
        <begin position="137"/>
        <end position="312"/>
    </location>
</feature>